<comment type="caution">
    <text evidence="4">The sequence shown here is derived from an EMBL/GenBank/DDBJ whole genome shotgun (WGS) entry which is preliminary data.</text>
</comment>
<dbReference type="Proteomes" id="UP000806285">
    <property type="component" value="Unassembled WGS sequence"/>
</dbReference>
<dbReference type="InterPro" id="IPR005770">
    <property type="entry name" value="PhnD"/>
</dbReference>
<evidence type="ECO:0000256" key="1">
    <source>
        <dbReference type="ARBA" id="ARBA00007162"/>
    </source>
</evidence>
<feature type="signal peptide" evidence="3">
    <location>
        <begin position="1"/>
        <end position="21"/>
    </location>
</feature>
<gene>
    <name evidence="4" type="primary">phnD</name>
    <name evidence="4" type="ORF">IM787_19905</name>
</gene>
<keyword evidence="5" id="KW-1185">Reference proteome</keyword>
<reference evidence="4 5" key="1">
    <citation type="submission" date="2020-10" db="EMBL/GenBank/DDBJ databases">
        <title>Ramlibacter sp. HM2 16S ribosomal RNA gene Genome sequencing and assembly.</title>
        <authorList>
            <person name="Kang M."/>
        </authorList>
    </citation>
    <scope>NUCLEOTIDE SEQUENCE [LARGE SCALE GENOMIC DNA]</scope>
    <source>
        <strain evidence="4 5">HM2</strain>
    </source>
</reference>
<proteinExistence type="inferred from homology"/>
<evidence type="ECO:0000313" key="4">
    <source>
        <dbReference type="EMBL" id="MBE7369838.1"/>
    </source>
</evidence>
<dbReference type="Gene3D" id="3.40.190.10">
    <property type="entry name" value="Periplasmic binding protein-like II"/>
    <property type="match status" value="1"/>
</dbReference>
<feature type="chain" id="PRO_5046069589" evidence="3">
    <location>
        <begin position="22"/>
        <end position="308"/>
    </location>
</feature>
<organism evidence="4 5">
    <name type="scientific">Ramlibacter pallidus</name>
    <dbReference type="NCBI Taxonomy" id="2780087"/>
    <lineage>
        <taxon>Bacteria</taxon>
        <taxon>Pseudomonadati</taxon>
        <taxon>Pseudomonadota</taxon>
        <taxon>Betaproteobacteria</taxon>
        <taxon>Burkholderiales</taxon>
        <taxon>Comamonadaceae</taxon>
        <taxon>Ramlibacter</taxon>
    </lineage>
</organism>
<evidence type="ECO:0000256" key="2">
    <source>
        <dbReference type="ARBA" id="ARBA00022729"/>
    </source>
</evidence>
<dbReference type="PANTHER" id="PTHR35841">
    <property type="entry name" value="PHOSPHONATES-BINDING PERIPLASMIC PROTEIN"/>
    <property type="match status" value="1"/>
</dbReference>
<keyword evidence="2 3" id="KW-0732">Signal</keyword>
<protein>
    <submittedName>
        <fullName evidence="4">Phosphate/phosphite/phosphonate ABC transporter substrate-binding protein</fullName>
    </submittedName>
</protein>
<dbReference type="RefSeq" id="WP_193678469.1">
    <property type="nucleotide sequence ID" value="NZ_JADDIV010000006.1"/>
</dbReference>
<evidence type="ECO:0000256" key="3">
    <source>
        <dbReference type="SAM" id="SignalP"/>
    </source>
</evidence>
<accession>A0ABR9S8I0</accession>
<dbReference type="NCBIfam" id="TIGR01098">
    <property type="entry name" value="3A0109s03R"/>
    <property type="match status" value="1"/>
</dbReference>
<sequence>MKAVRTVALLASAAAAMGAMAQQPAPAAGKSAGPKFNLVVAMPKTYGKTETMQIWGGYFSHLGQCANVTLRNQFGDSLEQSTNVDVLAEKDLVDAVKTGKAHLAQVNPGLVPQLVAAGQPAPFAVPGNKASNKPNSYNLILITRTDAPYRAPKDLVGKKIAHTTPTSNSGNLAPRALFPALGLQPEKNYEVVFSGGHERSAVGVMHGFYDGAAVASDLFQRMVVKGDIRQSSVRVVWTSPPFMTESWIMTKEVPADVQARVRSCTFSYKFPAPLQKLLPGNDVFLPVNYERDFATVLEVYSKSQSVAK</sequence>
<dbReference type="SUPFAM" id="SSF53850">
    <property type="entry name" value="Periplasmic binding protein-like II"/>
    <property type="match status" value="1"/>
</dbReference>
<dbReference type="Pfam" id="PF12974">
    <property type="entry name" value="Phosphonate-bd"/>
    <property type="match status" value="1"/>
</dbReference>
<name>A0ABR9S8I0_9BURK</name>
<comment type="similarity">
    <text evidence="1">Belongs to the phosphate/phosphite/phosphonate binding protein family.</text>
</comment>
<evidence type="ECO:0000313" key="5">
    <source>
        <dbReference type="Proteomes" id="UP000806285"/>
    </source>
</evidence>
<dbReference type="EMBL" id="JADDIV010000006">
    <property type="protein sequence ID" value="MBE7369838.1"/>
    <property type="molecule type" value="Genomic_DNA"/>
</dbReference>
<dbReference type="PANTHER" id="PTHR35841:SF1">
    <property type="entry name" value="PHOSPHONATES-BINDING PERIPLASMIC PROTEIN"/>
    <property type="match status" value="1"/>
</dbReference>